<evidence type="ECO:0000313" key="2">
    <source>
        <dbReference type="Proteomes" id="UP000886501"/>
    </source>
</evidence>
<dbReference type="EMBL" id="MU117979">
    <property type="protein sequence ID" value="KAF9650952.1"/>
    <property type="molecule type" value="Genomic_DNA"/>
</dbReference>
<gene>
    <name evidence="1" type="ORF">BDM02DRAFT_3184894</name>
</gene>
<organism evidence="1 2">
    <name type="scientific">Thelephora ganbajun</name>
    <name type="common">Ganba fungus</name>
    <dbReference type="NCBI Taxonomy" id="370292"/>
    <lineage>
        <taxon>Eukaryota</taxon>
        <taxon>Fungi</taxon>
        <taxon>Dikarya</taxon>
        <taxon>Basidiomycota</taxon>
        <taxon>Agaricomycotina</taxon>
        <taxon>Agaricomycetes</taxon>
        <taxon>Thelephorales</taxon>
        <taxon>Thelephoraceae</taxon>
        <taxon>Thelephora</taxon>
    </lineage>
</organism>
<evidence type="ECO:0000313" key="1">
    <source>
        <dbReference type="EMBL" id="KAF9650952.1"/>
    </source>
</evidence>
<reference evidence="1" key="2">
    <citation type="journal article" date="2020" name="Nat. Commun.">
        <title>Large-scale genome sequencing of mycorrhizal fungi provides insights into the early evolution of symbiotic traits.</title>
        <authorList>
            <person name="Miyauchi S."/>
            <person name="Kiss E."/>
            <person name="Kuo A."/>
            <person name="Drula E."/>
            <person name="Kohler A."/>
            <person name="Sanchez-Garcia M."/>
            <person name="Morin E."/>
            <person name="Andreopoulos B."/>
            <person name="Barry K.W."/>
            <person name="Bonito G."/>
            <person name="Buee M."/>
            <person name="Carver A."/>
            <person name="Chen C."/>
            <person name="Cichocki N."/>
            <person name="Clum A."/>
            <person name="Culley D."/>
            <person name="Crous P.W."/>
            <person name="Fauchery L."/>
            <person name="Girlanda M."/>
            <person name="Hayes R.D."/>
            <person name="Keri Z."/>
            <person name="LaButti K."/>
            <person name="Lipzen A."/>
            <person name="Lombard V."/>
            <person name="Magnuson J."/>
            <person name="Maillard F."/>
            <person name="Murat C."/>
            <person name="Nolan M."/>
            <person name="Ohm R.A."/>
            <person name="Pangilinan J."/>
            <person name="Pereira M.F."/>
            <person name="Perotto S."/>
            <person name="Peter M."/>
            <person name="Pfister S."/>
            <person name="Riley R."/>
            <person name="Sitrit Y."/>
            <person name="Stielow J.B."/>
            <person name="Szollosi G."/>
            <person name="Zifcakova L."/>
            <person name="Stursova M."/>
            <person name="Spatafora J.W."/>
            <person name="Tedersoo L."/>
            <person name="Vaario L.M."/>
            <person name="Yamada A."/>
            <person name="Yan M."/>
            <person name="Wang P."/>
            <person name="Xu J."/>
            <person name="Bruns T."/>
            <person name="Baldrian P."/>
            <person name="Vilgalys R."/>
            <person name="Dunand C."/>
            <person name="Henrissat B."/>
            <person name="Grigoriev I.V."/>
            <person name="Hibbett D."/>
            <person name="Nagy L.G."/>
            <person name="Martin F.M."/>
        </authorList>
    </citation>
    <scope>NUCLEOTIDE SEQUENCE</scope>
    <source>
        <strain evidence="1">P2</strain>
    </source>
</reference>
<dbReference type="Proteomes" id="UP000886501">
    <property type="component" value="Unassembled WGS sequence"/>
</dbReference>
<keyword evidence="2" id="KW-1185">Reference proteome</keyword>
<name>A0ACB6ZMX8_THEGA</name>
<protein>
    <submittedName>
        <fullName evidence="1">Uncharacterized protein</fullName>
    </submittedName>
</protein>
<reference evidence="1" key="1">
    <citation type="submission" date="2019-10" db="EMBL/GenBank/DDBJ databases">
        <authorList>
            <consortium name="DOE Joint Genome Institute"/>
            <person name="Kuo A."/>
            <person name="Miyauchi S."/>
            <person name="Kiss E."/>
            <person name="Drula E."/>
            <person name="Kohler A."/>
            <person name="Sanchez-Garcia M."/>
            <person name="Andreopoulos B."/>
            <person name="Barry K.W."/>
            <person name="Bonito G."/>
            <person name="Buee M."/>
            <person name="Carver A."/>
            <person name="Chen C."/>
            <person name="Cichocki N."/>
            <person name="Clum A."/>
            <person name="Culley D."/>
            <person name="Crous P.W."/>
            <person name="Fauchery L."/>
            <person name="Girlanda M."/>
            <person name="Hayes R."/>
            <person name="Keri Z."/>
            <person name="Labutti K."/>
            <person name="Lipzen A."/>
            <person name="Lombard V."/>
            <person name="Magnuson J."/>
            <person name="Maillard F."/>
            <person name="Morin E."/>
            <person name="Murat C."/>
            <person name="Nolan M."/>
            <person name="Ohm R."/>
            <person name="Pangilinan J."/>
            <person name="Pereira M."/>
            <person name="Perotto S."/>
            <person name="Peter M."/>
            <person name="Riley R."/>
            <person name="Sitrit Y."/>
            <person name="Stielow B."/>
            <person name="Szollosi G."/>
            <person name="Zifcakova L."/>
            <person name="Stursova M."/>
            <person name="Spatafora J.W."/>
            <person name="Tedersoo L."/>
            <person name="Vaario L.-M."/>
            <person name="Yamada A."/>
            <person name="Yan M."/>
            <person name="Wang P."/>
            <person name="Xu J."/>
            <person name="Bruns T."/>
            <person name="Baldrian P."/>
            <person name="Vilgalys R."/>
            <person name="Henrissat B."/>
            <person name="Grigoriev I.V."/>
            <person name="Hibbett D."/>
            <person name="Nagy L.G."/>
            <person name="Martin F.M."/>
        </authorList>
    </citation>
    <scope>NUCLEOTIDE SEQUENCE</scope>
    <source>
        <strain evidence="1">P2</strain>
    </source>
</reference>
<sequence>MFSFGTYSWSYVIEQSSSKVLGDKTPFHHNRQDPLFTPTPQTFKIVKFALEEDEPELLWPSNAAPIPALLRPSSTRKSLRGRLSVGDGDKEKGEERFGPLGLKGLQLQTPMNPKNRHWELGDLDLEVPVETEPIAEEEDEDDDEIEYMPPKVEVPYQPPFDFEMPDYKVLGVKLREMAHSYKYEDDPVLDDFDYVFDISQAELELLNPLDPVPSSEDGDELFLEPSTSKLKPKPTSGIAKSSAAPSKIPTRKAPPVTVSSQRPAAIRTRPTVTSTSCTTTTTTRPTRSRTAIRIPTATTTTTRPTATSRLTTVTKPPLTARAAKSSATAKAISPRKQIVSRATTSQVKPMKPLVPVQKLNTTAGSSSTVRSGVVSRPPSSATTRKVGITAGTFAGKKPTGPTFKEKEDDLILKFDVQGEIEEFQFDI</sequence>
<accession>A0ACB6ZMX8</accession>
<comment type="caution">
    <text evidence="1">The sequence shown here is derived from an EMBL/GenBank/DDBJ whole genome shotgun (WGS) entry which is preliminary data.</text>
</comment>
<proteinExistence type="predicted"/>